<feature type="compositionally biased region" description="Low complexity" evidence="1">
    <location>
        <begin position="1"/>
        <end position="12"/>
    </location>
</feature>
<comment type="caution">
    <text evidence="3">The sequence shown here is derived from an EMBL/GenBank/DDBJ whole genome shotgun (WGS) entry which is preliminary data.</text>
</comment>
<gene>
    <name evidence="3" type="ORF">LSCM4_04476</name>
</gene>
<dbReference type="EMBL" id="JAFHLR010000025">
    <property type="protein sequence ID" value="KAG5477258.1"/>
    <property type="molecule type" value="Genomic_DNA"/>
</dbReference>
<reference evidence="3 4" key="1">
    <citation type="submission" date="2021-02" db="EMBL/GenBank/DDBJ databases">
        <title>Leishmania (Mundinia) orientalis Genome sequencing and assembly.</title>
        <authorList>
            <person name="Almutairi H."/>
            <person name="Gatherer D."/>
        </authorList>
    </citation>
    <scope>NUCLEOTIDE SEQUENCE [LARGE SCALE GENOMIC DNA]</scope>
    <source>
        <strain evidence="3">LSCM4</strain>
    </source>
</reference>
<dbReference type="KEGG" id="loi:92360394"/>
<dbReference type="InterPro" id="IPR037593">
    <property type="entry name" value="MIOS/Sea4"/>
</dbReference>
<sequence length="1980" mass="207371">MRSTLASTSTTTAGGGGGKGDRRRGLHHDLTSRTGARTREIRRRVGERVRAPPTHLSFQKQRIQTAAFIAAHRICTRLLLSSYPLRVLPLPLPLPCPHLSSLTRPMKYFSCQPDSHNAFGSLTNGVLTYFTVDCARYRRVASSGIDDAAEVRHALTEGGAAVHGSPPPQRSSQQPLHAAVSSISPGAGHGVEQQEVHFTTETRMHIQRTLTLPSPFHATQCCFSMANRTVFGTDMAFIGAANGLLALAVLQEDLLLYVRGKDPQSLREQLQRGQNESCSVLSHRSASLASATASDSGAVARQPPSPVVVSATLQSPSQAGGGGGGPLSFPSFIGGAAGATMGGRPSQFHGTDPPSDAAASASLLSYGGGEVARGLCRRDAPSTITWMRNKPLVLVGYTSGRVEWYEVSISAVRRQELRDPEEIPCSAPATPAAFAYQALNRDSRTSRIARVAVGGHMAGLRAELVASCFLAGAGTLVSSDYFPANGTVAVGSERGILFLFDTQQPETPLCEVKLSTPGAAFLYCHPFLPIVGVLSQSVWTRAEELTTSTAATAARRRRGNSPTLLLVDRHSSGMARSSVGQVGGGIDACAGRSQRGVTSSKSGLAASSLVPPEGPGDDPGLGPPHLLPPSGATSSAAAHATPKPVRHVGWRDEGPAALARRGFVAETSSGGGATPPFVFHSGNATASDVGAASALHSGCVLTLVEYRKDPPPRLLSRAWTGAQPPPPSHRLTPVLQHRMEGAAARYGTYYTFSWKFSFNLELAVGNLEEGALRIVRMARVTERDADTDAGGMVGNDGSEGSAVCGERDVSSPAASTASAVQTSVYRVVHEYNVRLPLHSLVNVEYVSAATSSLSALGNAAPQREPKMVSGGNGTSGTTAEPPLFQQETEHCQLKTALLGAAVDPRCRLGFYSVSPSQASTTAGGLCQPVNPLWAGLAVVSVPCGARQRECSHSGHADSYAGHLGLFGGGGGRGDVFDFLYSPAGTRAGNGAVRVIGGSRRSGGVVGGSGPQLKENVLAAAMLRPFMGDARAACSTHNHRRRTGKIGSHSANDAASSCWLSPSTTASISTQQLHQQRRSLRYPWEPAITVPSYAKTSTKNEIASAALIASEQRVDLHDALRIGPGNVSCVAGMNAAGEVASVPIEVRAVSAWHEEGSVFVGLGPTLYAADLVSIQGIEQLMRRRYAVGFGLSSLANLAAVKKVCGFGSEDAALLFGYVVTLESVSLVASSGPVPSMMELLGSSPAAGRGAIQREAAARVQARLGPAWRAATEACVCHEDLCCLLVLQVLRWLPSSLTEEARQPWQSIVQPPSYADAPPVLGENSTNVDIERAVAVEVTHGRYPEAAELLLRFASRSPSYGAVAALLRRPAEAQSMVCNSDPRVCASFRASLTPWLLVVFHCLCGPCEEAPRNQAQRAVAAEEGRHSGTASVQTLLPLHLYQHAALPFWDRVALAVVMEAGTAAAFSHVMREILLPECNPMQALLLHHGIHLRTFAAMQEIVDSTGDFQLGACLFARVGVLTTAAALAFPFLLDIEPGAAAATASLAAHNLSLELADSPELSDVSPAYQLYGDSMDGGLGGYGDDSDEGQGRDNAYGCFPFSYLQSSRRMGSASQAPFATAGDEQGSLEDGVAHTARLVRSSALPPPTRTPGKVNGVGRPPHPADANAVSSSLSLGPVLRSAVLPNDGVVRDGDGGDGGDGNRPDDDGIDDADADVPWVWWAAAYRSFLDDEQAFVRRTTFDVECRQLRSRAFLTRNGGATATNACGAAAISSSSTALTSAAQVALLSRCGSGYHHLHRAPRRDVEMVGLRHSSPSPKDLLPMSAAQRGACSAVAVSGATSGGGAICGPSVPAAAPFFPPSATLSFPGLYGGGAADVTSVAPSYASASMRSLEPKLCVCGEQHTGTQLIRSLLSICSTKPTRCAVCLEPVRRGAVEVATAFAWCTSCGHGGHAYHLQSWFRTHRRCPVNGCDCHCDEDSSLY</sequence>
<feature type="region of interest" description="Disordered" evidence="1">
    <location>
        <begin position="857"/>
        <end position="877"/>
    </location>
</feature>
<evidence type="ECO:0000259" key="2">
    <source>
        <dbReference type="Pfam" id="PF17034"/>
    </source>
</evidence>
<feature type="domain" description="GATOR2 complex protein MIO zinc-ribbon like" evidence="2">
    <location>
        <begin position="1932"/>
        <end position="1975"/>
    </location>
</feature>
<dbReference type="SMR" id="A0A836H971"/>
<feature type="compositionally biased region" description="Basic and acidic residues" evidence="1">
    <location>
        <begin position="27"/>
        <end position="38"/>
    </location>
</feature>
<dbReference type="InterPro" id="IPR031488">
    <property type="entry name" value="Zn_ribbon_mio"/>
</dbReference>
<feature type="compositionally biased region" description="Low complexity" evidence="1">
    <location>
        <begin position="628"/>
        <end position="642"/>
    </location>
</feature>
<dbReference type="Pfam" id="PF17034">
    <property type="entry name" value="zinc_ribbon_16"/>
    <property type="match status" value="1"/>
</dbReference>
<dbReference type="RefSeq" id="XP_067062669.1">
    <property type="nucleotide sequence ID" value="XM_067206460.1"/>
</dbReference>
<accession>A0A836H971</accession>
<feature type="region of interest" description="Disordered" evidence="1">
    <location>
        <begin position="547"/>
        <end position="570"/>
    </location>
</feature>
<dbReference type="PANTHER" id="PTHR16453:SF9">
    <property type="entry name" value="GATOR COMPLEX PROTEIN MIOS"/>
    <property type="match status" value="1"/>
</dbReference>
<feature type="region of interest" description="Disordered" evidence="1">
    <location>
        <begin position="340"/>
        <end position="359"/>
    </location>
</feature>
<evidence type="ECO:0000313" key="4">
    <source>
        <dbReference type="Proteomes" id="UP000674143"/>
    </source>
</evidence>
<feature type="region of interest" description="Disordered" evidence="1">
    <location>
        <begin position="786"/>
        <end position="807"/>
    </location>
</feature>
<evidence type="ECO:0000256" key="1">
    <source>
        <dbReference type="SAM" id="MobiDB-lite"/>
    </source>
</evidence>
<proteinExistence type="predicted"/>
<feature type="compositionally biased region" description="Basic and acidic residues" evidence="1">
    <location>
        <begin position="1687"/>
        <end position="1704"/>
    </location>
</feature>
<name>A0A836H971_9TRYP</name>
<feature type="region of interest" description="Disordered" evidence="1">
    <location>
        <begin position="1682"/>
        <end position="1709"/>
    </location>
</feature>
<evidence type="ECO:0000313" key="3">
    <source>
        <dbReference type="EMBL" id="KAG5477258.1"/>
    </source>
</evidence>
<protein>
    <recommendedName>
        <fullName evidence="2">GATOR2 complex protein MIO zinc-ribbon like domain-containing protein</fullName>
    </recommendedName>
</protein>
<organism evidence="3 4">
    <name type="scientific">Leishmania orientalis</name>
    <dbReference type="NCBI Taxonomy" id="2249476"/>
    <lineage>
        <taxon>Eukaryota</taxon>
        <taxon>Discoba</taxon>
        <taxon>Euglenozoa</taxon>
        <taxon>Kinetoplastea</taxon>
        <taxon>Metakinetoplastina</taxon>
        <taxon>Trypanosomatida</taxon>
        <taxon>Trypanosomatidae</taxon>
        <taxon>Leishmaniinae</taxon>
        <taxon>Leishmania</taxon>
    </lineage>
</organism>
<keyword evidence="4" id="KW-1185">Reference proteome</keyword>
<dbReference type="GeneID" id="92360394"/>
<dbReference type="PANTHER" id="PTHR16453">
    <property type="entry name" value="WD40 DOMAIN-CONTAINING PROTEIN MIO FAMILY MEMBER"/>
    <property type="match status" value="1"/>
</dbReference>
<dbReference type="GO" id="GO:0005737">
    <property type="term" value="C:cytoplasm"/>
    <property type="evidence" value="ECO:0007669"/>
    <property type="project" value="TreeGrafter"/>
</dbReference>
<dbReference type="CDD" id="cd16691">
    <property type="entry name" value="mRING-H2-C3H3C2_Mio"/>
    <property type="match status" value="1"/>
</dbReference>
<feature type="region of interest" description="Disordered" evidence="1">
    <location>
        <begin position="158"/>
        <end position="180"/>
    </location>
</feature>
<feature type="region of interest" description="Disordered" evidence="1">
    <location>
        <begin position="1"/>
        <end position="38"/>
    </location>
</feature>
<feature type="region of interest" description="Disordered" evidence="1">
    <location>
        <begin position="591"/>
        <end position="650"/>
    </location>
</feature>
<feature type="region of interest" description="Disordered" evidence="1">
    <location>
        <begin position="1637"/>
        <end position="1668"/>
    </location>
</feature>
<dbReference type="Proteomes" id="UP000674143">
    <property type="component" value="Chromosome 25"/>
</dbReference>